<keyword evidence="7 11" id="KW-0732">Signal</keyword>
<dbReference type="InterPro" id="IPR036383">
    <property type="entry name" value="TSP1_rpt_sf"/>
</dbReference>
<keyword evidence="9" id="KW-0325">Glycoprotein</keyword>
<feature type="compositionally biased region" description="Polar residues" evidence="10">
    <location>
        <begin position="268"/>
        <end position="277"/>
    </location>
</feature>
<keyword evidence="8" id="KW-1015">Disulfide bond</keyword>
<dbReference type="CDD" id="cd00064">
    <property type="entry name" value="FU"/>
    <property type="match status" value="2"/>
</dbReference>
<comment type="similarity">
    <text evidence="2">Belongs to the R-spondin family.</text>
</comment>
<evidence type="ECO:0000256" key="2">
    <source>
        <dbReference type="ARBA" id="ARBA00007308"/>
    </source>
</evidence>
<dbReference type="Gene3D" id="2.20.100.10">
    <property type="entry name" value="Thrombospondin type-1 (TSP1) repeat"/>
    <property type="match status" value="1"/>
</dbReference>
<dbReference type="GO" id="GO:0008201">
    <property type="term" value="F:heparin binding"/>
    <property type="evidence" value="ECO:0007669"/>
    <property type="project" value="UniProtKB-KW"/>
</dbReference>
<evidence type="ECO:0000313" key="15">
    <source>
        <dbReference type="RefSeq" id="XP_054839217.1"/>
    </source>
</evidence>
<feature type="domain" description="R-spondin Fu-CRD" evidence="12">
    <location>
        <begin position="44"/>
        <end position="142"/>
    </location>
</feature>
<dbReference type="SUPFAM" id="SSF82895">
    <property type="entry name" value="TSP-1 type 1 repeat"/>
    <property type="match status" value="1"/>
</dbReference>
<evidence type="ECO:0000256" key="5">
    <source>
        <dbReference type="ARBA" id="ARBA00022674"/>
    </source>
</evidence>
<evidence type="ECO:0000256" key="8">
    <source>
        <dbReference type="ARBA" id="ARBA00023157"/>
    </source>
</evidence>
<keyword evidence="5" id="KW-0358">Heparin-binding</keyword>
<evidence type="ECO:0000256" key="6">
    <source>
        <dbReference type="ARBA" id="ARBA00022687"/>
    </source>
</evidence>
<feature type="compositionally biased region" description="Basic and acidic residues" evidence="10">
    <location>
        <begin position="210"/>
        <end position="252"/>
    </location>
</feature>
<dbReference type="Pfam" id="PF15913">
    <property type="entry name" value="Furin-like_2"/>
    <property type="match status" value="1"/>
</dbReference>
<dbReference type="RefSeq" id="XP_054839217.1">
    <property type="nucleotide sequence ID" value="XM_054983242.1"/>
</dbReference>
<keyword evidence="4" id="KW-0716">Sensory transduction</keyword>
<dbReference type="PANTHER" id="PTHR46987">
    <property type="entry name" value="NEUROHYPOPHYSIAL HORMONES, N-TERMINAL DOMAIN CONTAINING PROTEIN"/>
    <property type="match status" value="1"/>
</dbReference>
<reference evidence="15" key="1">
    <citation type="submission" date="2025-08" db="UniProtKB">
        <authorList>
            <consortium name="RefSeq"/>
        </authorList>
    </citation>
    <scope>IDENTIFICATION</scope>
    <source>
        <tissue evidence="15">Blood</tissue>
    </source>
</reference>
<dbReference type="GO" id="GO:0005576">
    <property type="term" value="C:extracellular region"/>
    <property type="evidence" value="ECO:0007669"/>
    <property type="project" value="UniProtKB-SubCell"/>
</dbReference>
<evidence type="ECO:0000256" key="9">
    <source>
        <dbReference type="ARBA" id="ARBA00023180"/>
    </source>
</evidence>
<evidence type="ECO:0000256" key="11">
    <source>
        <dbReference type="SAM" id="SignalP"/>
    </source>
</evidence>
<gene>
    <name evidence="15" type="primary">RSPO3</name>
</gene>
<evidence type="ECO:0000256" key="7">
    <source>
        <dbReference type="ARBA" id="ARBA00022729"/>
    </source>
</evidence>
<sequence length="277" mass="32255">MQLRLVSWFFIILNLMEYVGSQHPSRVRRQGRMNPSVSQPCPGGCATCSEYNGCVTCKPRFFFFLERIGIRQTGVCLTSCPSGYYGKRFPEPNACTKCKADCEACFNNNFCTKCKNGFYLHLGKCLENCPEWLEPNNYTMECNDIVHCKTSEWSPWGLCTKKGKTCGFKRGNETRIREVLQLPSTKGSPCPHTSETRKCVVQRKKCQKGEKGRRNREERRKNLKREESKEIRLENRGEESRRQNQEQRENKSKMQMKKRRAQDKQQKLHTITISTVH</sequence>
<dbReference type="KEGG" id="emc:129332260"/>
<evidence type="ECO:0000259" key="12">
    <source>
        <dbReference type="Pfam" id="PF15913"/>
    </source>
</evidence>
<proteinExistence type="inferred from homology"/>
<dbReference type="AlphaFoldDB" id="A0AA97JLI3"/>
<keyword evidence="6" id="KW-0879">Wnt signaling pathway</keyword>
<feature type="chain" id="PRO_5041646402" evidence="11">
    <location>
        <begin position="22"/>
        <end position="277"/>
    </location>
</feature>
<dbReference type="InterPro" id="IPR043601">
    <property type="entry name" value="Rspo_Fu-CRD_dom"/>
</dbReference>
<dbReference type="InterPro" id="IPR006212">
    <property type="entry name" value="Furin_repeat"/>
</dbReference>
<evidence type="ECO:0000256" key="10">
    <source>
        <dbReference type="SAM" id="MobiDB-lite"/>
    </source>
</evidence>
<evidence type="ECO:0000313" key="14">
    <source>
        <dbReference type="Proteomes" id="UP001190640"/>
    </source>
</evidence>
<evidence type="ECO:0000259" key="13">
    <source>
        <dbReference type="Pfam" id="PF19028"/>
    </source>
</evidence>
<dbReference type="GO" id="GO:0016055">
    <property type="term" value="P:Wnt signaling pathway"/>
    <property type="evidence" value="ECO:0007669"/>
    <property type="project" value="UniProtKB-KW"/>
</dbReference>
<evidence type="ECO:0000256" key="4">
    <source>
        <dbReference type="ARBA" id="ARBA00022606"/>
    </source>
</evidence>
<dbReference type="Gene3D" id="2.10.220.10">
    <property type="entry name" value="Hormone Receptor, Insulin-like Growth Factor Receptor 1, Chain A, domain 2"/>
    <property type="match status" value="1"/>
</dbReference>
<keyword evidence="3" id="KW-0964">Secreted</keyword>
<keyword evidence="14" id="KW-1185">Reference proteome</keyword>
<dbReference type="GeneID" id="129332260"/>
<dbReference type="FunFam" id="2.20.100.10:FF:000043">
    <property type="entry name" value="R-spondin 3"/>
    <property type="match status" value="1"/>
</dbReference>
<dbReference type="InterPro" id="IPR044004">
    <property type="entry name" value="TSP1_spondin_dom"/>
</dbReference>
<dbReference type="SMART" id="SM00209">
    <property type="entry name" value="TSP1"/>
    <property type="match status" value="1"/>
</dbReference>
<comment type="subcellular location">
    <subcellularLocation>
        <location evidence="1">Secreted</location>
    </subcellularLocation>
</comment>
<dbReference type="InterPro" id="IPR051514">
    <property type="entry name" value="R-spondin"/>
</dbReference>
<protein>
    <submittedName>
        <fullName evidence="15">R-spondin-3</fullName>
    </submittedName>
</protein>
<dbReference type="PROSITE" id="PS50092">
    <property type="entry name" value="TSP1"/>
    <property type="match status" value="1"/>
</dbReference>
<dbReference type="Pfam" id="PF19028">
    <property type="entry name" value="TSP1_spondin"/>
    <property type="match status" value="1"/>
</dbReference>
<dbReference type="SUPFAM" id="SSF57184">
    <property type="entry name" value="Growth factor receptor domain"/>
    <property type="match status" value="1"/>
</dbReference>
<organism evidence="14 15">
    <name type="scientific">Eublepharis macularius</name>
    <name type="common">Leopard gecko</name>
    <name type="synonym">Cyrtodactylus macularius</name>
    <dbReference type="NCBI Taxonomy" id="481883"/>
    <lineage>
        <taxon>Eukaryota</taxon>
        <taxon>Metazoa</taxon>
        <taxon>Chordata</taxon>
        <taxon>Craniata</taxon>
        <taxon>Vertebrata</taxon>
        <taxon>Euteleostomi</taxon>
        <taxon>Lepidosauria</taxon>
        <taxon>Squamata</taxon>
        <taxon>Bifurcata</taxon>
        <taxon>Gekkota</taxon>
        <taxon>Eublepharidae</taxon>
        <taxon>Eublepharinae</taxon>
        <taxon>Eublepharis</taxon>
    </lineage>
</organism>
<feature type="domain" description="Spondin-like TSP1" evidence="13">
    <location>
        <begin position="148"/>
        <end position="203"/>
    </location>
</feature>
<evidence type="ECO:0000256" key="1">
    <source>
        <dbReference type="ARBA" id="ARBA00004613"/>
    </source>
</evidence>
<name>A0AA97JLI3_EUBMA</name>
<accession>A0AA97JLI3</accession>
<dbReference type="SMART" id="SM00261">
    <property type="entry name" value="FU"/>
    <property type="match status" value="2"/>
</dbReference>
<feature type="signal peptide" evidence="11">
    <location>
        <begin position="1"/>
        <end position="21"/>
    </location>
</feature>
<evidence type="ECO:0000256" key="3">
    <source>
        <dbReference type="ARBA" id="ARBA00022525"/>
    </source>
</evidence>
<feature type="region of interest" description="Disordered" evidence="10">
    <location>
        <begin position="210"/>
        <end position="277"/>
    </location>
</feature>
<dbReference type="PANTHER" id="PTHR46987:SF1">
    <property type="entry name" value="R-SPONDIN-3"/>
    <property type="match status" value="1"/>
</dbReference>
<dbReference type="CTD" id="84870"/>
<dbReference type="InterPro" id="IPR009030">
    <property type="entry name" value="Growth_fac_rcpt_cys_sf"/>
</dbReference>
<dbReference type="InterPro" id="IPR000884">
    <property type="entry name" value="TSP1_rpt"/>
</dbReference>
<dbReference type="Proteomes" id="UP001190640">
    <property type="component" value="Chromosome 1"/>
</dbReference>